<evidence type="ECO:0000256" key="9">
    <source>
        <dbReference type="ARBA" id="ARBA00023204"/>
    </source>
</evidence>
<evidence type="ECO:0000256" key="4">
    <source>
        <dbReference type="ARBA" id="ARBA00022763"/>
    </source>
</evidence>
<dbReference type="GO" id="GO:0043138">
    <property type="term" value="F:3'-5' DNA helicase activity"/>
    <property type="evidence" value="ECO:0007669"/>
    <property type="project" value="UniProtKB-EC"/>
</dbReference>
<reference evidence="18 19" key="1">
    <citation type="submission" date="2016-07" db="EMBL/GenBank/DDBJ databases">
        <title>Draft genome of the white-rot fungus Obba rivulosa 3A-2.</title>
        <authorList>
            <consortium name="DOE Joint Genome Institute"/>
            <person name="Miettinen O."/>
            <person name="Riley R."/>
            <person name="Acob R."/>
            <person name="Barry K."/>
            <person name="Cullen D."/>
            <person name="De Vries R."/>
            <person name="Hainaut M."/>
            <person name="Hatakka A."/>
            <person name="Henrissat B."/>
            <person name="Hilden K."/>
            <person name="Kuo R."/>
            <person name="Labutti K."/>
            <person name="Lipzen A."/>
            <person name="Makela M.R."/>
            <person name="Sandor L."/>
            <person name="Spatafora J.W."/>
            <person name="Grigoriev I.V."/>
            <person name="Hibbett D.S."/>
        </authorList>
    </citation>
    <scope>NUCLEOTIDE SEQUENCE [LARGE SCALE GENOMIC DNA]</scope>
    <source>
        <strain evidence="18 19">3A-2</strain>
    </source>
</reference>
<feature type="region of interest" description="Disordered" evidence="15">
    <location>
        <begin position="1"/>
        <end position="27"/>
    </location>
</feature>
<evidence type="ECO:0000256" key="15">
    <source>
        <dbReference type="SAM" id="MobiDB-lite"/>
    </source>
</evidence>
<evidence type="ECO:0000313" key="19">
    <source>
        <dbReference type="Proteomes" id="UP000250043"/>
    </source>
</evidence>
<dbReference type="InterPro" id="IPR006935">
    <property type="entry name" value="Helicase/UvrB_N"/>
</dbReference>
<dbReference type="InterPro" id="IPR032830">
    <property type="entry name" value="XPB/Ssl2_N"/>
</dbReference>
<dbReference type="GO" id="GO:0005524">
    <property type="term" value="F:ATP binding"/>
    <property type="evidence" value="ECO:0007669"/>
    <property type="project" value="UniProtKB-KW"/>
</dbReference>
<dbReference type="InterPro" id="IPR001161">
    <property type="entry name" value="XPB/Ssl2"/>
</dbReference>
<dbReference type="PANTHER" id="PTHR11274:SF0">
    <property type="entry name" value="GENERAL TRANSCRIPTION AND DNA REPAIR FACTOR IIH HELICASE SUBUNIT XPB"/>
    <property type="match status" value="1"/>
</dbReference>
<dbReference type="OrthoDB" id="10262986at2759"/>
<sequence>MPGKRSAEGSVDLALPSKRPRKTTEDAEYIDLDDDYVSQGQSVAEDTSSLVPRGATINFSALTRKLAEARRTQIAGDEQDSNSLASHRRQQDKLVSHIFMDQDFSWLHLKNDHGSRPLWISPEDGHIILENFSPIAEQAQDFLIAISEPVSRPTFIHEYKLTSYSLYAAVSVGLQTEDIIEVLNRLSKVPIPETIVSFIRERTLSYGKVKLVLKHNKYYVESSHPETLQILLKDKVIREARVHSAPVDNSIKAATFTTSKAPVKGNLVIPGTKEAEKKKDDTANGKPGTTSDAELFTSVVGVDADEIEEDDDNVHAFEIDDAKIDDVKKRCNELEYPMLEEYDFRNDTVNANLDIDLKPSTVIRPYQETSLSKMFGNGRARSGIIVLPCGAGKTLVGITAACTIKKSCLVLCTSSVSVMQWKQQFMQWSNVTERQIAVFTADQKEKFAGDSGIVVSTYSMVANTHNRSHESKKMMEFLTSREWGFILLDEVHVVPAAMFRRVVTTIKAHSKLGLTATLVREDDKIADLNYMIGPKLYEANWMDLAAKGHIANVQCAEVWCPMTPEFYREYLREQSRKRMLLYCMNPRKFQACQFLIKYHEDRGDKIIVFSDNVYALEAYAKKLNKLYIHGGTGQVERMRILQWFQHSPDVNTIFLSKVGDTSIDLPEATCLIQISSHFGSRRQEAQRLGRILRAKRRNDEGFNAFFYSLVSKDTQEMFYSTKRQQFLIDQGYAFKVITHLDGLEDLPDLVYKSRDEQIELLSSVLLANESEADLGTDVRAGEGDLAGTITSKDFGLPSKFPSAQRTTGSLTALSGAQHMSYVEQNKSANKKLAREGAPRHKLFAKRDKELAAARKEARAAARG</sequence>
<dbReference type="Proteomes" id="UP000250043">
    <property type="component" value="Unassembled WGS sequence"/>
</dbReference>
<evidence type="ECO:0000256" key="10">
    <source>
        <dbReference type="ARBA" id="ARBA00023235"/>
    </source>
</evidence>
<dbReference type="GO" id="GO:0097550">
    <property type="term" value="C:transcription preinitiation complex"/>
    <property type="evidence" value="ECO:0007669"/>
    <property type="project" value="TreeGrafter"/>
</dbReference>
<dbReference type="FunFam" id="3.40.50.300:FF:000077">
    <property type="entry name" value="Probable DNA repair helicase RAD25"/>
    <property type="match status" value="1"/>
</dbReference>
<dbReference type="GO" id="GO:0000112">
    <property type="term" value="C:nucleotide-excision repair factor 3 complex"/>
    <property type="evidence" value="ECO:0007669"/>
    <property type="project" value="TreeGrafter"/>
</dbReference>
<dbReference type="PROSITE" id="PS51192">
    <property type="entry name" value="HELICASE_ATP_BIND_1"/>
    <property type="match status" value="1"/>
</dbReference>
<keyword evidence="5" id="KW-0378">Hydrolase</keyword>
<dbReference type="Pfam" id="PF04851">
    <property type="entry name" value="ResIII"/>
    <property type="match status" value="1"/>
</dbReference>
<comment type="subcellular location">
    <subcellularLocation>
        <location evidence="1">Nucleus</location>
    </subcellularLocation>
</comment>
<dbReference type="Gene3D" id="3.40.50.300">
    <property type="entry name" value="P-loop containing nucleotide triphosphate hydrolases"/>
    <property type="match status" value="2"/>
</dbReference>
<evidence type="ECO:0000256" key="5">
    <source>
        <dbReference type="ARBA" id="ARBA00022801"/>
    </source>
</evidence>
<dbReference type="InterPro" id="IPR050615">
    <property type="entry name" value="ATP-dep_DNA_Helicase"/>
</dbReference>
<evidence type="ECO:0000256" key="13">
    <source>
        <dbReference type="ARBA" id="ARBA00034808"/>
    </source>
</evidence>
<dbReference type="PANTHER" id="PTHR11274">
    <property type="entry name" value="RAD25/XP-B DNA REPAIR HELICASE"/>
    <property type="match status" value="1"/>
</dbReference>
<proteinExistence type="inferred from homology"/>
<dbReference type="PRINTS" id="PR00851">
    <property type="entry name" value="XRODRMPGMNTB"/>
</dbReference>
<keyword evidence="11" id="KW-0539">Nucleus</keyword>
<evidence type="ECO:0000259" key="17">
    <source>
        <dbReference type="PROSITE" id="PS51194"/>
    </source>
</evidence>
<keyword evidence="6 18" id="KW-0347">Helicase</keyword>
<evidence type="ECO:0000256" key="2">
    <source>
        <dbReference type="ARBA" id="ARBA00006637"/>
    </source>
</evidence>
<comment type="similarity">
    <text evidence="2">Belongs to the helicase family. RAD25/XPB subfamily.</text>
</comment>
<feature type="domain" description="Helicase C-terminal" evidence="17">
    <location>
        <begin position="590"/>
        <end position="744"/>
    </location>
</feature>
<dbReference type="FunFam" id="3.40.50.300:FF:000117">
    <property type="entry name" value="Putative DNA repair helicase rad25"/>
    <property type="match status" value="1"/>
</dbReference>
<dbReference type="GO" id="GO:0006367">
    <property type="term" value="P:transcription initiation at RNA polymerase II promoter"/>
    <property type="evidence" value="ECO:0007669"/>
    <property type="project" value="InterPro"/>
</dbReference>
<dbReference type="PROSITE" id="PS51194">
    <property type="entry name" value="HELICASE_CTER"/>
    <property type="match status" value="1"/>
</dbReference>
<dbReference type="Pfam" id="PF13625">
    <property type="entry name" value="Helicase_C_3"/>
    <property type="match status" value="1"/>
</dbReference>
<dbReference type="GO" id="GO:0005675">
    <property type="term" value="C:transcription factor TFIIH holo complex"/>
    <property type="evidence" value="ECO:0007669"/>
    <property type="project" value="TreeGrafter"/>
</dbReference>
<dbReference type="CDD" id="cd18029">
    <property type="entry name" value="DEXHc_XPB"/>
    <property type="match status" value="1"/>
</dbReference>
<keyword evidence="8" id="KW-0238">DNA-binding</keyword>
<evidence type="ECO:0000256" key="6">
    <source>
        <dbReference type="ARBA" id="ARBA00022806"/>
    </source>
</evidence>
<keyword evidence="9" id="KW-0234">DNA repair</keyword>
<evidence type="ECO:0000259" key="16">
    <source>
        <dbReference type="PROSITE" id="PS51192"/>
    </source>
</evidence>
<name>A0A8E2J643_9APHY</name>
<keyword evidence="7" id="KW-0067">ATP-binding</keyword>
<dbReference type="AlphaFoldDB" id="A0A8E2J643"/>
<dbReference type="Pfam" id="PF16203">
    <property type="entry name" value="ERCC3_RAD25_C"/>
    <property type="match status" value="1"/>
</dbReference>
<keyword evidence="4" id="KW-0227">DNA damage</keyword>
<evidence type="ECO:0000256" key="14">
    <source>
        <dbReference type="ARBA" id="ARBA00048988"/>
    </source>
</evidence>
<dbReference type="EC" id="5.6.2.4" evidence="13"/>
<evidence type="ECO:0000313" key="18">
    <source>
        <dbReference type="EMBL" id="OCH95466.1"/>
    </source>
</evidence>
<dbReference type="InterPro" id="IPR014001">
    <property type="entry name" value="Helicase_ATP-bd"/>
</dbReference>
<feature type="region of interest" description="Disordered" evidence="15">
    <location>
        <begin position="270"/>
        <end position="291"/>
    </location>
</feature>
<evidence type="ECO:0000256" key="7">
    <source>
        <dbReference type="ARBA" id="ARBA00022840"/>
    </source>
</evidence>
<organism evidence="18 19">
    <name type="scientific">Obba rivulosa</name>
    <dbReference type="NCBI Taxonomy" id="1052685"/>
    <lineage>
        <taxon>Eukaryota</taxon>
        <taxon>Fungi</taxon>
        <taxon>Dikarya</taxon>
        <taxon>Basidiomycota</taxon>
        <taxon>Agaricomycotina</taxon>
        <taxon>Agaricomycetes</taxon>
        <taxon>Polyporales</taxon>
        <taxon>Gelatoporiaceae</taxon>
        <taxon>Obba</taxon>
    </lineage>
</organism>
<feature type="domain" description="Helicase ATP-binding" evidence="16">
    <location>
        <begin position="374"/>
        <end position="536"/>
    </location>
</feature>
<evidence type="ECO:0000256" key="11">
    <source>
        <dbReference type="ARBA" id="ARBA00023242"/>
    </source>
</evidence>
<dbReference type="InterPro" id="IPR027417">
    <property type="entry name" value="P-loop_NTPase"/>
</dbReference>
<dbReference type="GO" id="GO:0003677">
    <property type="term" value="F:DNA binding"/>
    <property type="evidence" value="ECO:0007669"/>
    <property type="project" value="UniProtKB-KW"/>
</dbReference>
<comment type="catalytic activity">
    <reaction evidence="12">
        <text>Couples ATP hydrolysis with the unwinding of duplex DNA by translocating in the 3'-5' direction.</text>
        <dbReference type="EC" id="5.6.2.4"/>
    </reaction>
</comment>
<keyword evidence="10" id="KW-0413">Isomerase</keyword>
<evidence type="ECO:0000256" key="1">
    <source>
        <dbReference type="ARBA" id="ARBA00004123"/>
    </source>
</evidence>
<evidence type="ECO:0000256" key="8">
    <source>
        <dbReference type="ARBA" id="ARBA00023125"/>
    </source>
</evidence>
<accession>A0A8E2J643</accession>
<gene>
    <name evidence="18" type="ORF">OBBRIDRAFT_788352</name>
</gene>
<dbReference type="CDD" id="cd18789">
    <property type="entry name" value="SF2_C_XPB"/>
    <property type="match status" value="1"/>
</dbReference>
<protein>
    <recommendedName>
        <fullName evidence="13">DNA 3'-5' helicase</fullName>
        <ecNumber evidence="13">5.6.2.4</ecNumber>
    </recommendedName>
</protein>
<dbReference type="SUPFAM" id="SSF52540">
    <property type="entry name" value="P-loop containing nucleoside triphosphate hydrolases"/>
    <property type="match status" value="2"/>
</dbReference>
<dbReference type="GO" id="GO:0006289">
    <property type="term" value="P:nucleotide-excision repair"/>
    <property type="evidence" value="ECO:0007669"/>
    <property type="project" value="InterPro"/>
</dbReference>
<dbReference type="EMBL" id="KV722336">
    <property type="protein sequence ID" value="OCH95466.1"/>
    <property type="molecule type" value="Genomic_DNA"/>
</dbReference>
<dbReference type="GO" id="GO:0016787">
    <property type="term" value="F:hydrolase activity"/>
    <property type="evidence" value="ECO:0007669"/>
    <property type="project" value="UniProtKB-KW"/>
</dbReference>
<evidence type="ECO:0000256" key="3">
    <source>
        <dbReference type="ARBA" id="ARBA00022741"/>
    </source>
</evidence>
<dbReference type="InterPro" id="IPR032438">
    <property type="entry name" value="ERCC3_RAD25_C"/>
</dbReference>
<dbReference type="NCBIfam" id="TIGR00603">
    <property type="entry name" value="rad25"/>
    <property type="match status" value="1"/>
</dbReference>
<comment type="catalytic activity">
    <reaction evidence="14">
        <text>ATP + H2O = ADP + phosphate + H(+)</text>
        <dbReference type="Rhea" id="RHEA:13065"/>
        <dbReference type="ChEBI" id="CHEBI:15377"/>
        <dbReference type="ChEBI" id="CHEBI:15378"/>
        <dbReference type="ChEBI" id="CHEBI:30616"/>
        <dbReference type="ChEBI" id="CHEBI:43474"/>
        <dbReference type="ChEBI" id="CHEBI:456216"/>
        <dbReference type="EC" id="5.6.2.4"/>
    </reaction>
</comment>
<keyword evidence="19" id="KW-1185">Reference proteome</keyword>
<dbReference type="SMART" id="SM00487">
    <property type="entry name" value="DEXDc"/>
    <property type="match status" value="1"/>
</dbReference>
<feature type="compositionally biased region" description="Basic and acidic residues" evidence="15">
    <location>
        <begin position="273"/>
        <end position="283"/>
    </location>
</feature>
<dbReference type="InterPro" id="IPR001650">
    <property type="entry name" value="Helicase_C-like"/>
</dbReference>
<evidence type="ECO:0000256" key="12">
    <source>
        <dbReference type="ARBA" id="ARBA00034617"/>
    </source>
</evidence>
<keyword evidence="3" id="KW-0547">Nucleotide-binding</keyword>
<dbReference type="SMART" id="SM00490">
    <property type="entry name" value="HELICc"/>
    <property type="match status" value="1"/>
</dbReference>